<organism evidence="1 2">
    <name type="scientific">Candidatus Salinicoccus stercoripullorum</name>
    <dbReference type="NCBI Taxonomy" id="2838756"/>
    <lineage>
        <taxon>Bacteria</taxon>
        <taxon>Bacillati</taxon>
        <taxon>Bacillota</taxon>
        <taxon>Bacilli</taxon>
        <taxon>Bacillales</taxon>
        <taxon>Staphylococcaceae</taxon>
        <taxon>Salinicoccus</taxon>
    </lineage>
</organism>
<dbReference type="EMBL" id="DXHR01000015">
    <property type="protein sequence ID" value="HIW12394.1"/>
    <property type="molecule type" value="Genomic_DNA"/>
</dbReference>
<protein>
    <submittedName>
        <fullName evidence="1">Uncharacterized protein</fullName>
    </submittedName>
</protein>
<dbReference type="InterPro" id="IPR029068">
    <property type="entry name" value="Glyas_Bleomycin-R_OHBP_Dase"/>
</dbReference>
<name>A0A9D1U0L3_9STAP</name>
<dbReference type="Proteomes" id="UP000823989">
    <property type="component" value="Unassembled WGS sequence"/>
</dbReference>
<evidence type="ECO:0000313" key="2">
    <source>
        <dbReference type="Proteomes" id="UP000823989"/>
    </source>
</evidence>
<dbReference type="Gene3D" id="3.30.720.110">
    <property type="match status" value="1"/>
</dbReference>
<proteinExistence type="predicted"/>
<dbReference type="AlphaFoldDB" id="A0A9D1U0L3"/>
<dbReference type="SUPFAM" id="SSF54593">
    <property type="entry name" value="Glyoxalase/Bleomycin resistance protein/Dihydroxybiphenyl dioxygenase"/>
    <property type="match status" value="1"/>
</dbReference>
<reference evidence="1" key="1">
    <citation type="journal article" date="2021" name="PeerJ">
        <title>Extensive microbial diversity within the chicken gut microbiome revealed by metagenomics and culture.</title>
        <authorList>
            <person name="Gilroy R."/>
            <person name="Ravi A."/>
            <person name="Getino M."/>
            <person name="Pursley I."/>
            <person name="Horton D.L."/>
            <person name="Alikhan N.F."/>
            <person name="Baker D."/>
            <person name="Gharbi K."/>
            <person name="Hall N."/>
            <person name="Watson M."/>
            <person name="Adriaenssens E.M."/>
            <person name="Foster-Nyarko E."/>
            <person name="Jarju S."/>
            <person name="Secka A."/>
            <person name="Antonio M."/>
            <person name="Oren A."/>
            <person name="Chaudhuri R.R."/>
            <person name="La Ragione R."/>
            <person name="Hildebrand F."/>
            <person name="Pallen M.J."/>
        </authorList>
    </citation>
    <scope>NUCLEOTIDE SEQUENCE</scope>
    <source>
        <strain evidence="1">ChiHjej13B12-752</strain>
    </source>
</reference>
<evidence type="ECO:0000313" key="1">
    <source>
        <dbReference type="EMBL" id="HIW12394.1"/>
    </source>
</evidence>
<reference evidence="1" key="2">
    <citation type="submission" date="2021-04" db="EMBL/GenBank/DDBJ databases">
        <authorList>
            <person name="Gilroy R."/>
        </authorList>
    </citation>
    <scope>NUCLEOTIDE SEQUENCE</scope>
    <source>
        <strain evidence="1">ChiHjej13B12-752</strain>
    </source>
</reference>
<comment type="caution">
    <text evidence="1">The sequence shown here is derived from an EMBL/GenBank/DDBJ whole genome shotgun (WGS) entry which is preliminary data.</text>
</comment>
<sequence length="56" mass="6520">MAVNPYFVFKQKSAEPVQLMRYDDAEMELRETFFAKGHAMLTDEFGTKWQLSCPDA</sequence>
<gene>
    <name evidence="1" type="ORF">H9891_04465</name>
</gene>
<accession>A0A9D1U0L3</accession>